<evidence type="ECO:0000313" key="4">
    <source>
        <dbReference type="Proteomes" id="UP000682733"/>
    </source>
</evidence>
<proteinExistence type="predicted"/>
<accession>A0A8S2GDZ2</accession>
<feature type="region of interest" description="Disordered" evidence="1">
    <location>
        <begin position="1"/>
        <end position="20"/>
    </location>
</feature>
<feature type="compositionally biased region" description="Polar residues" evidence="1">
    <location>
        <begin position="1105"/>
        <end position="1146"/>
    </location>
</feature>
<feature type="region of interest" description="Disordered" evidence="1">
    <location>
        <begin position="413"/>
        <end position="435"/>
    </location>
</feature>
<dbReference type="EMBL" id="CAJNOK010000065">
    <property type="protein sequence ID" value="CAF0726602.1"/>
    <property type="molecule type" value="Genomic_DNA"/>
</dbReference>
<gene>
    <name evidence="2" type="ORF">OVA965_LOCUS476</name>
    <name evidence="3" type="ORF">TMI583_LOCUS476</name>
</gene>
<feature type="compositionally biased region" description="Basic residues" evidence="1">
    <location>
        <begin position="1156"/>
        <end position="1170"/>
    </location>
</feature>
<feature type="compositionally biased region" description="Low complexity" evidence="1">
    <location>
        <begin position="1213"/>
        <end position="1235"/>
    </location>
</feature>
<evidence type="ECO:0000313" key="3">
    <source>
        <dbReference type="EMBL" id="CAF3500266.1"/>
    </source>
</evidence>
<feature type="region of interest" description="Disordered" evidence="1">
    <location>
        <begin position="1064"/>
        <end position="1090"/>
    </location>
</feature>
<dbReference type="Proteomes" id="UP000682733">
    <property type="component" value="Unassembled WGS sequence"/>
</dbReference>
<dbReference type="Proteomes" id="UP000677228">
    <property type="component" value="Unassembled WGS sequence"/>
</dbReference>
<comment type="caution">
    <text evidence="3">The sequence shown here is derived from an EMBL/GenBank/DDBJ whole genome shotgun (WGS) entry which is preliminary data.</text>
</comment>
<feature type="compositionally biased region" description="Polar residues" evidence="1">
    <location>
        <begin position="1183"/>
        <end position="1208"/>
    </location>
</feature>
<evidence type="ECO:0000256" key="1">
    <source>
        <dbReference type="SAM" id="MobiDB-lite"/>
    </source>
</evidence>
<name>A0A8S2GDZ2_9BILA</name>
<evidence type="ECO:0000313" key="2">
    <source>
        <dbReference type="EMBL" id="CAF0726602.1"/>
    </source>
</evidence>
<protein>
    <submittedName>
        <fullName evidence="3">Uncharacterized protein</fullName>
    </submittedName>
</protein>
<organism evidence="3 4">
    <name type="scientific">Didymodactylos carnosus</name>
    <dbReference type="NCBI Taxonomy" id="1234261"/>
    <lineage>
        <taxon>Eukaryota</taxon>
        <taxon>Metazoa</taxon>
        <taxon>Spiralia</taxon>
        <taxon>Gnathifera</taxon>
        <taxon>Rotifera</taxon>
        <taxon>Eurotatoria</taxon>
        <taxon>Bdelloidea</taxon>
        <taxon>Philodinida</taxon>
        <taxon>Philodinidae</taxon>
        <taxon>Didymodactylos</taxon>
    </lineage>
</organism>
<sequence>MSPPSTQFAPQNNKNYHPSSSTTAIYDHLINLKKSNNRLNNKILYDDATNMRNNSIIKLNSMPSSLLDESSTSSSRTLSFSIDNNNNTVSISIDKKNDDRRSFENDNATILRRKLVATTKDRTKRRFTVTDISSNYDDDIVPTQIVDNKRENKLSNNLIPKWKKINHHIGTTVTNHAYMKRSPASDELNNLKQTQYKEHNTHQIPLNSFDEDMNWKSTNTSIDAKTNQHYFLLKVNNTNCNPVSINQSSTNTITSVDYKPLILNSSIPRRRFHTLPSGNTFIVKKKTNHQRTITNNNNNSVTLSFDMTNINAQPQTHQNENIVEKKQVNNKFNVNSAVIVNPKRLPNDKSTAVENENINVILPKKTLQTDERDLLLSSSPTCYPSDLSTKSFLSENDHKMLLLREISAKTDAATHNNTKIEKKTNPSLQQNDEVGETNKRKVVIKQYQQNDNKESTLAHYQLFNGLRQISTAANDSNQKGYRYKPIAVHYQTTHRLKTDKQQILEDETQRPTSYSFSFTKVTPKNEINYNVAKKLSSAVEENMDSNVMRLISRFDPKASVINKPRSLDQLKTCHTSFDRSPIIFAQSVISKSSIITEEKPNLERQPIVDENNISHRPIMKYNERTHTELVVEPQTTITTPLRIVTDNNIKNHVEPQHVYQPSITTIKTNTDTRPTRRACAALSKSEWDLRLQSDSTTDTLLSVEKASNESTNYRPLLSRSKSFAVIYDDEEGNDDVKSRPLSTIVRDGSCVEKLRQLFANKSSNDLRIPITPSTNQRILDNEEQLKSSFHYLNGDNNANRLFSDEPRIERSVTEIIPVKTKIDSLTSTNGKEFYNHAIAAKQNNDTNLEKSLFANSNNYHNKRNITKPAVIQQDQDLSVSHRIIKKPILKSQKTVECINSPIIINTTTTPTAITSSLRDSKQCSMPSKTATTDLSFDAYSFRRLQDHEKHTSVISPQKPYSTTMRNIAKVEPYNIHQQQQPQQSLSKSRNNTVNVRPLYNGNDYYQKVRNNNTSTPSALTTTYGMIKTNVQNSDFLVPNPAFSNNNNIKTSLSQNSLNLLSNNSNSHNDFMDPNRIGTKSLVRDPDKFMPHQFTNTKYQKLDYNHPSSYNYQHQSQSPLISASPYSTHTNGKQSVAPSRTITTNPIPNEEDTSSGKSRRRFHRRKQIKRSKSVDLCQLDNDRQTITPSSQLKTNSISYSQHTLRSSSRQHLDNSSSRIKSHHSSSSETEHQNNNNTAILRYKSLDSVTCRTEPTALLTNMNNVHTKNIKTNGNRSRISKVNEEIDFDSDDSVCGIPKPIRKYRKNLQDFARHFKTVYDFSRCCDPVIR</sequence>
<dbReference type="EMBL" id="CAJOBA010000065">
    <property type="protein sequence ID" value="CAF3500266.1"/>
    <property type="molecule type" value="Genomic_DNA"/>
</dbReference>
<reference evidence="3" key="1">
    <citation type="submission" date="2021-02" db="EMBL/GenBank/DDBJ databases">
        <authorList>
            <person name="Nowell W R."/>
        </authorList>
    </citation>
    <scope>NUCLEOTIDE SEQUENCE</scope>
</reference>
<feature type="region of interest" description="Disordered" evidence="1">
    <location>
        <begin position="1104"/>
        <end position="1235"/>
    </location>
</feature>